<dbReference type="Proteomes" id="UP001152797">
    <property type="component" value="Unassembled WGS sequence"/>
</dbReference>
<dbReference type="InterPro" id="IPR035897">
    <property type="entry name" value="Toll_tir_struct_dom_sf"/>
</dbReference>
<evidence type="ECO:0000313" key="6">
    <source>
        <dbReference type="Proteomes" id="UP001152797"/>
    </source>
</evidence>
<name>A0A9P1CK24_9DINO</name>
<gene>
    <name evidence="3" type="ORF">C1SCF055_LOCUS19632</name>
</gene>
<dbReference type="SUPFAM" id="SSF52200">
    <property type="entry name" value="Toll/Interleukin receptor TIR domain"/>
    <property type="match status" value="1"/>
</dbReference>
<evidence type="ECO:0000256" key="2">
    <source>
        <dbReference type="SAM" id="SignalP"/>
    </source>
</evidence>
<organism evidence="3">
    <name type="scientific">Cladocopium goreaui</name>
    <dbReference type="NCBI Taxonomy" id="2562237"/>
    <lineage>
        <taxon>Eukaryota</taxon>
        <taxon>Sar</taxon>
        <taxon>Alveolata</taxon>
        <taxon>Dinophyceae</taxon>
        <taxon>Suessiales</taxon>
        <taxon>Symbiodiniaceae</taxon>
        <taxon>Cladocopium</taxon>
    </lineage>
</organism>
<accession>A0A9P1CK24</accession>
<feature type="transmembrane region" description="Helical" evidence="1">
    <location>
        <begin position="680"/>
        <end position="700"/>
    </location>
</feature>
<reference evidence="4" key="2">
    <citation type="submission" date="2024-04" db="EMBL/GenBank/DDBJ databases">
        <authorList>
            <person name="Chen Y."/>
            <person name="Shah S."/>
            <person name="Dougan E. K."/>
            <person name="Thang M."/>
            <person name="Chan C."/>
        </authorList>
    </citation>
    <scope>NUCLEOTIDE SEQUENCE [LARGE SCALE GENOMIC DNA]</scope>
</reference>
<dbReference type="InterPro" id="IPR009030">
    <property type="entry name" value="Growth_fac_rcpt_cys_sf"/>
</dbReference>
<dbReference type="SUPFAM" id="SSF53850">
    <property type="entry name" value="Periplasmic binding protein-like II"/>
    <property type="match status" value="1"/>
</dbReference>
<protein>
    <submittedName>
        <fullName evidence="5">Lipid desaturase domain-containing protein</fullName>
    </submittedName>
</protein>
<keyword evidence="1" id="KW-0472">Membrane</keyword>
<dbReference type="SUPFAM" id="SSF57184">
    <property type="entry name" value="Growth factor receptor domain"/>
    <property type="match status" value="1"/>
</dbReference>
<dbReference type="EMBL" id="CAMXCT030001766">
    <property type="protein sequence ID" value="CAL4780148.1"/>
    <property type="molecule type" value="Genomic_DNA"/>
</dbReference>
<dbReference type="EMBL" id="CAMXCT020001766">
    <property type="protein sequence ID" value="CAL1146211.1"/>
    <property type="molecule type" value="Genomic_DNA"/>
</dbReference>
<dbReference type="PANTHER" id="PTHR46967">
    <property type="entry name" value="INSULIN-LIKE GROWTH FACTOR BINDING PROTEIN,N-TERMINAL"/>
    <property type="match status" value="1"/>
</dbReference>
<comment type="caution">
    <text evidence="3">The sequence shown here is derived from an EMBL/GenBank/DDBJ whole genome shotgun (WGS) entry which is preliminary data.</text>
</comment>
<dbReference type="SMART" id="SM01411">
    <property type="entry name" value="Ephrin_rec_like"/>
    <property type="match status" value="1"/>
</dbReference>
<dbReference type="Gene3D" id="2.10.50.10">
    <property type="entry name" value="Tumor Necrosis Factor Receptor, subunit A, domain 2"/>
    <property type="match status" value="2"/>
</dbReference>
<sequence>MAVGLGQTLVFHQLCLAAALCLPDGVPDMNLSYIKDVGGEDVEIKLVAYDWPSAEFVTALGKMMIQEVLGYKASINEARARQSLDAVLSLTGCNNLECTQQIDSVSHVVLESWLGSYGSTYEAFKARHPDKAPEDLGSMGYAGEEALFISRQIVEEAYEDSERSLNWYRSYNASRSSAKKYFDSVVDLPIEDFAFCNDSVTMWTNPLFMNEYAKWSGDLDGLELVTEGYHAKCHAFGRFWISPACRHNISECIPMLTYGYGWLADAFMAWSTAHAIPAAVGIQGKTRATTAASAANFYSLARTFRVLSYWYRPDTSQVAFNPQPIIFPVYSAREWAAGNKRTAATGSYIGKLVNRRLREKAFSVLTFLQNLQLELMEMQEYLAMKNDSNNWEEVACQWIKTNRPRWERWVPKETTCFRGFGLVDVAQKSVTSRSDAVGCGLCTPGTSSSVLLDNIGRTYTCKSCEPGSYQELSGETLCTSCPVGRIAREAGLSQCEVCPPGSFANSVGLQACQICGTGSLQWTTSRKVELHGSEEWITVEGAVSEDYCHCLPGYFLDQNQTCRECTEGASCPGSNQVELLPGYFSSSTDPGSIYRCYPKALACPGGLPGSCAVGRDNSSVACSACLSGLYSTDEGCVPCEGQDYLILILVCAMILTTTGALHAFLLYTNDNKLQVGFVKAGIYVGQLAVSVQVIVVIQRMDIEWQEPFLSILEAFSFISFDQFIQSLNAVSCITRLSPTWTFLSHTVAVPAAFMAGPVFVQVSQNRSRTAKGTGKLHVLGETFGLFCMLFFIVLCTAVLEPFDCVSHPNEAFTMRTSIQVLCNFRNDHLSLSLVASFLTLLPLVFLSLCAWLVVKELPKRMHRMDVKFIRSCSFLISRFRPGSEKFSIFLLVRNAILAIAPVLPSTEAGCLLIFAVLGTNLCLAAMFQPWLSPLATYLDVLTNFGFLVIILNGAFFLERKQTSNDRSGMIVCSLVLCCILLALVNLSIFTLAEHWFRKRRKRYDFFLSHHKQSSGSVARMMKLELQQRGLAVFLDTDDLSSLSDLFGTLTQNVEALVVIASPKVLTRKWCLGEIVTANLHNVNTVVVALPNFHFPDAMFVDALENVVGEMDELAAYGLAQADFREALVKLRDRKTVFLPGSFQSSDVATIVDQLCQCSRAEVKLQDSAESDRPSGSSCLLLADHEDIEALATCHVLRSWMFPHLLQQRIHGPLVLSPTERIMELGYEETKYVLIVCTKGCFESESMIRWLIQAYHFAQHCRIFTIIADEEFHVPGATADFHNLACSPNVLSMVPETGSGDSNFSSSTYHAVIKALFTQFASRFSARYSSESTLKFKAAGYAQKLSELQSLRGLLSNRGLSRVFEDAINQIGSDENKEVADEVSEAEEEIMQRVV</sequence>
<dbReference type="EMBL" id="CAMXCT010001766">
    <property type="protein sequence ID" value="CAI3992836.1"/>
    <property type="molecule type" value="Genomic_DNA"/>
</dbReference>
<evidence type="ECO:0000313" key="4">
    <source>
        <dbReference type="EMBL" id="CAL1146211.1"/>
    </source>
</evidence>
<keyword evidence="6" id="KW-1185">Reference proteome</keyword>
<evidence type="ECO:0000256" key="1">
    <source>
        <dbReference type="SAM" id="Phobius"/>
    </source>
</evidence>
<feature type="chain" id="PRO_5043270504" evidence="2">
    <location>
        <begin position="18"/>
        <end position="1394"/>
    </location>
</feature>
<reference evidence="3" key="1">
    <citation type="submission" date="2022-10" db="EMBL/GenBank/DDBJ databases">
        <authorList>
            <person name="Chen Y."/>
            <person name="Dougan E. K."/>
            <person name="Chan C."/>
            <person name="Rhodes N."/>
            <person name="Thang M."/>
        </authorList>
    </citation>
    <scope>NUCLEOTIDE SEQUENCE</scope>
</reference>
<feature type="transmembrane region" description="Helical" evidence="1">
    <location>
        <begin position="783"/>
        <end position="802"/>
    </location>
</feature>
<feature type="transmembrane region" description="Helical" evidence="1">
    <location>
        <begin position="833"/>
        <end position="854"/>
    </location>
</feature>
<dbReference type="Gene3D" id="3.40.50.10140">
    <property type="entry name" value="Toll/interleukin-1 receptor homology (TIR) domain"/>
    <property type="match status" value="1"/>
</dbReference>
<feature type="signal peptide" evidence="2">
    <location>
        <begin position="1"/>
        <end position="17"/>
    </location>
</feature>
<feature type="transmembrane region" description="Helical" evidence="1">
    <location>
        <begin position="968"/>
        <end position="992"/>
    </location>
</feature>
<evidence type="ECO:0000313" key="3">
    <source>
        <dbReference type="EMBL" id="CAI3992836.1"/>
    </source>
</evidence>
<feature type="transmembrane region" description="Helical" evidence="1">
    <location>
        <begin position="909"/>
        <end position="927"/>
    </location>
</feature>
<dbReference type="PANTHER" id="PTHR46967:SF2">
    <property type="entry name" value="SUSHI, VON WILLEBRAND FACTOR TYPE A, EGF AND PENTRAXIN DOMAIN-CONTAINING PROTEIN 1-LIKE"/>
    <property type="match status" value="1"/>
</dbReference>
<keyword evidence="1" id="KW-0812">Transmembrane</keyword>
<keyword evidence="1" id="KW-1133">Transmembrane helix</keyword>
<proteinExistence type="predicted"/>
<feature type="transmembrane region" description="Helical" evidence="1">
    <location>
        <begin position="742"/>
        <end position="762"/>
    </location>
</feature>
<dbReference type="Gene3D" id="3.40.190.10">
    <property type="entry name" value="Periplasmic binding protein-like II"/>
    <property type="match status" value="1"/>
</dbReference>
<feature type="transmembrane region" description="Helical" evidence="1">
    <location>
        <begin position="934"/>
        <end position="956"/>
    </location>
</feature>
<feature type="transmembrane region" description="Helical" evidence="1">
    <location>
        <begin position="644"/>
        <end position="668"/>
    </location>
</feature>
<dbReference type="OrthoDB" id="426260at2759"/>
<evidence type="ECO:0000313" key="5">
    <source>
        <dbReference type="EMBL" id="CAL4780148.1"/>
    </source>
</evidence>
<keyword evidence="2" id="KW-0732">Signal</keyword>